<keyword evidence="4" id="KW-0175">Coiled coil</keyword>
<name>A0A821T2N7_9NEOP</name>
<dbReference type="GO" id="GO:0005524">
    <property type="term" value="F:ATP binding"/>
    <property type="evidence" value="ECO:0007669"/>
    <property type="project" value="UniProtKB-UniRule"/>
</dbReference>
<dbReference type="PRINTS" id="PR00380">
    <property type="entry name" value="KINESINHEAVY"/>
</dbReference>
<evidence type="ECO:0000313" key="6">
    <source>
        <dbReference type="EMBL" id="CAF4868406.1"/>
    </source>
</evidence>
<dbReference type="GO" id="GO:0003777">
    <property type="term" value="F:microtubule motor activity"/>
    <property type="evidence" value="ECO:0007669"/>
    <property type="project" value="InterPro"/>
</dbReference>
<keyword evidence="3" id="KW-0505">Motor protein</keyword>
<feature type="coiled-coil region" evidence="4">
    <location>
        <begin position="969"/>
        <end position="1000"/>
    </location>
</feature>
<keyword evidence="1 3" id="KW-0547">Nucleotide-binding</keyword>
<dbReference type="Proteomes" id="UP000663880">
    <property type="component" value="Unassembled WGS sequence"/>
</dbReference>
<evidence type="ECO:0000256" key="3">
    <source>
        <dbReference type="PROSITE-ProRule" id="PRU00283"/>
    </source>
</evidence>
<evidence type="ECO:0000256" key="2">
    <source>
        <dbReference type="ARBA" id="ARBA00022840"/>
    </source>
</evidence>
<dbReference type="SMART" id="SM00129">
    <property type="entry name" value="KISc"/>
    <property type="match status" value="1"/>
</dbReference>
<comment type="similarity">
    <text evidence="3">Belongs to the TRAFAC class myosin-kinesin ATPase superfamily. Kinesin family.</text>
</comment>
<dbReference type="InterPro" id="IPR001752">
    <property type="entry name" value="Kinesin_motor_dom"/>
</dbReference>
<evidence type="ECO:0000256" key="4">
    <source>
        <dbReference type="SAM" id="Coils"/>
    </source>
</evidence>
<dbReference type="Pfam" id="PF00225">
    <property type="entry name" value="Kinesin"/>
    <property type="match status" value="1"/>
</dbReference>
<keyword evidence="7" id="KW-1185">Reference proteome</keyword>
<reference evidence="6" key="1">
    <citation type="submission" date="2021-02" db="EMBL/GenBank/DDBJ databases">
        <authorList>
            <person name="Steward A R."/>
        </authorList>
    </citation>
    <scope>NUCLEOTIDE SEQUENCE</scope>
</reference>
<accession>A0A821T2N7</accession>
<proteinExistence type="inferred from homology"/>
<dbReference type="GO" id="GO:0008017">
    <property type="term" value="F:microtubule binding"/>
    <property type="evidence" value="ECO:0007669"/>
    <property type="project" value="InterPro"/>
</dbReference>
<sequence length="1026" mass="116340">MSNVKLAIRVRPFTEKELKSEKNHSPVVSILDEKTVTITNIKVSLSGAGDSRERLRRYQADYVFDSMSSSSPSYASQEKVFQTIGQPVLDNISRGISACVLAYGQSATGKTYTMMGTEASPGLIPRLCLAFAHTGPLDLTVSFFEIYNERVHDLLASEVLPCNSLPRRTGNTRKDLRVREHPTKGPYVQNLRRVSVHDVESLLSIVSEGKRQRRSAATKRNCNSSRSHALLEISTPYATLRLVDLAGSEKAGQEGNGRCRQKEGSNINKSLVALSNVISALVRDGGRGRFVPYRNSALTLLLRDCLSGDSSTFIIATISPSISCLSETASTLRWVARARYLPVKNPHNKDNLTTKSALQAQYNQLLLELTKHYIRYVPATGKILFEDKHWDLNVEKICKKENIGNIMNFSLAKVTNNLDSVPTMGDEGSNLVTKVDKQDITKEINNEIDNLLGVPLARSGTDIEIVMPTRNQRQYRSQEVLSPEKNEQLQLNKDILSDPSLSEDRLDKTKSDNINLKSTVSILYDKNQRAEIVASVTERLYSKLKNNEISDQKPEVTLDKKNSHPMNELKICTNARQRLMEISQKAIRNKRRIGIPAYTQTRKNIIRMRDQCIDAQRDLLSYQDFELNNIKHLCYRDVSTETKSLTPRYKEVATGSDYGNLSMNDNFTTTEFNRKVYKETGTMATICSKERCTQTLTVLKPPKKKRRSIISKYLKHFERKSINNTPSIININISPLYNQEIEPEYSGDGNNQNIQCNIMAPDLLKNHGIESLQTKMNPINQDQSSDEDSSSCDVQVEALEAVVTDDGTDSSEIFMLPKPLLYNTDTETHEKLSKKTKILSSSTEEEHDNYSMNCSDIEDDLRSKLYLNQSFRSLDTDESNNSTKTEDWCCKGNNSLRGSNTNQRTKFKTAKSKVYKEFLGLKKENDSAEESSSNSSFYCPSSNYINNSMTPRQPFKFEKIEKYDRCDSFKNVERKIENSCKKLESATNNYENYLDNYTRNVTPVLRTPTEYLQHLIEIRKELVKDD</sequence>
<dbReference type="SUPFAM" id="SSF52540">
    <property type="entry name" value="P-loop containing nucleoside triphosphate hydrolases"/>
    <property type="match status" value="1"/>
</dbReference>
<dbReference type="InterPro" id="IPR036961">
    <property type="entry name" value="Kinesin_motor_dom_sf"/>
</dbReference>
<keyword evidence="2 3" id="KW-0067">ATP-binding</keyword>
<dbReference type="InterPro" id="IPR019821">
    <property type="entry name" value="Kinesin_motor_CS"/>
</dbReference>
<dbReference type="InterPro" id="IPR027417">
    <property type="entry name" value="P-loop_NTPase"/>
</dbReference>
<comment type="caution">
    <text evidence="6">The sequence shown here is derived from an EMBL/GenBank/DDBJ whole genome shotgun (WGS) entry which is preliminary data.</text>
</comment>
<gene>
    <name evidence="6" type="ORF">PMACD_LOCUS8542</name>
</gene>
<feature type="domain" description="Kinesin motor" evidence="5">
    <location>
        <begin position="3"/>
        <end position="341"/>
    </location>
</feature>
<dbReference type="PANTHER" id="PTHR47117:SF1">
    <property type="entry name" value="STAR-RELATED LIPID TRANSFER PROTEIN 9"/>
    <property type="match status" value="1"/>
</dbReference>
<dbReference type="OrthoDB" id="3176171at2759"/>
<evidence type="ECO:0000313" key="7">
    <source>
        <dbReference type="Proteomes" id="UP000663880"/>
    </source>
</evidence>
<dbReference type="Gene3D" id="3.40.850.10">
    <property type="entry name" value="Kinesin motor domain"/>
    <property type="match status" value="1"/>
</dbReference>
<dbReference type="EMBL" id="CAJOBZ010000022">
    <property type="protein sequence ID" value="CAF4868406.1"/>
    <property type="molecule type" value="Genomic_DNA"/>
</dbReference>
<dbReference type="PROSITE" id="PS00411">
    <property type="entry name" value="KINESIN_MOTOR_1"/>
    <property type="match status" value="1"/>
</dbReference>
<dbReference type="AlphaFoldDB" id="A0A821T2N7"/>
<protein>
    <recommendedName>
        <fullName evidence="5">Kinesin motor domain-containing protein</fullName>
    </recommendedName>
</protein>
<dbReference type="GO" id="GO:0007018">
    <property type="term" value="P:microtubule-based movement"/>
    <property type="evidence" value="ECO:0007669"/>
    <property type="project" value="InterPro"/>
</dbReference>
<dbReference type="PROSITE" id="PS50067">
    <property type="entry name" value="KINESIN_MOTOR_2"/>
    <property type="match status" value="1"/>
</dbReference>
<evidence type="ECO:0000256" key="1">
    <source>
        <dbReference type="ARBA" id="ARBA00022741"/>
    </source>
</evidence>
<organism evidence="6 7">
    <name type="scientific">Pieris macdunnoughi</name>
    <dbReference type="NCBI Taxonomy" id="345717"/>
    <lineage>
        <taxon>Eukaryota</taxon>
        <taxon>Metazoa</taxon>
        <taxon>Ecdysozoa</taxon>
        <taxon>Arthropoda</taxon>
        <taxon>Hexapoda</taxon>
        <taxon>Insecta</taxon>
        <taxon>Pterygota</taxon>
        <taxon>Neoptera</taxon>
        <taxon>Endopterygota</taxon>
        <taxon>Lepidoptera</taxon>
        <taxon>Glossata</taxon>
        <taxon>Ditrysia</taxon>
        <taxon>Papilionoidea</taxon>
        <taxon>Pieridae</taxon>
        <taxon>Pierinae</taxon>
        <taxon>Pieris</taxon>
    </lineage>
</organism>
<dbReference type="PANTHER" id="PTHR47117">
    <property type="entry name" value="STAR-RELATED LIPID TRANSFER PROTEIN 9"/>
    <property type="match status" value="1"/>
</dbReference>
<feature type="binding site" evidence="3">
    <location>
        <begin position="104"/>
        <end position="111"/>
    </location>
    <ligand>
        <name>ATP</name>
        <dbReference type="ChEBI" id="CHEBI:30616"/>
    </ligand>
</feature>
<evidence type="ECO:0000259" key="5">
    <source>
        <dbReference type="PROSITE" id="PS50067"/>
    </source>
</evidence>